<dbReference type="PANTHER" id="PTHR33619:SF3">
    <property type="entry name" value="POLYSACCHARIDE EXPORT PROTEIN GFCE-RELATED"/>
    <property type="match status" value="1"/>
</dbReference>
<feature type="domain" description="Polysaccharide export protein N-terminal" evidence="16">
    <location>
        <begin position="71"/>
        <end position="166"/>
    </location>
</feature>
<keyword evidence="7" id="KW-0732">Signal</keyword>
<dbReference type="PANTHER" id="PTHR33619">
    <property type="entry name" value="POLYSACCHARIDE EXPORT PROTEIN GFCE-RELATED"/>
    <property type="match status" value="1"/>
</dbReference>
<dbReference type="AlphaFoldDB" id="A0A3S9N026"/>
<evidence type="ECO:0000256" key="7">
    <source>
        <dbReference type="ARBA" id="ARBA00022729"/>
    </source>
</evidence>
<evidence type="ECO:0000259" key="16">
    <source>
        <dbReference type="Pfam" id="PF02563"/>
    </source>
</evidence>
<dbReference type="KEGG" id="noj:EJ995_10685"/>
<keyword evidence="11 15" id="KW-0472">Membrane</keyword>
<evidence type="ECO:0000256" key="1">
    <source>
        <dbReference type="ARBA" id="ARBA00004571"/>
    </source>
</evidence>
<feature type="transmembrane region" description="Helical" evidence="15">
    <location>
        <begin position="267"/>
        <end position="285"/>
    </location>
</feature>
<keyword evidence="12" id="KW-0564">Palmitate</keyword>
<comment type="subcellular location">
    <subcellularLocation>
        <location evidence="1">Cell outer membrane</location>
        <topology evidence="1">Multi-pass membrane protein</topology>
    </subcellularLocation>
</comment>
<keyword evidence="9" id="KW-0406">Ion transport</keyword>
<dbReference type="InterPro" id="IPR054765">
    <property type="entry name" value="SLBB_dom"/>
</dbReference>
<keyword evidence="19" id="KW-1185">Reference proteome</keyword>
<keyword evidence="14" id="KW-0449">Lipoprotein</keyword>
<dbReference type="Gene3D" id="3.10.560.10">
    <property type="entry name" value="Outer membrane lipoprotein wza domain like"/>
    <property type="match status" value="1"/>
</dbReference>
<dbReference type="GO" id="GO:0046930">
    <property type="term" value="C:pore complex"/>
    <property type="evidence" value="ECO:0007669"/>
    <property type="project" value="UniProtKB-KW"/>
</dbReference>
<dbReference type="Proteomes" id="UP000279600">
    <property type="component" value="Chromosome"/>
</dbReference>
<dbReference type="GO" id="GO:0009279">
    <property type="term" value="C:cell outer membrane"/>
    <property type="evidence" value="ECO:0007669"/>
    <property type="project" value="UniProtKB-SubCell"/>
</dbReference>
<evidence type="ECO:0000256" key="12">
    <source>
        <dbReference type="ARBA" id="ARBA00023139"/>
    </source>
</evidence>
<protein>
    <submittedName>
        <fullName evidence="18">Polysaccharide export protein</fullName>
    </submittedName>
</protein>
<evidence type="ECO:0000256" key="6">
    <source>
        <dbReference type="ARBA" id="ARBA00022692"/>
    </source>
</evidence>
<proteinExistence type="inferred from homology"/>
<evidence type="ECO:0000256" key="10">
    <source>
        <dbReference type="ARBA" id="ARBA00023114"/>
    </source>
</evidence>
<comment type="similarity">
    <text evidence="2">Belongs to the BexD/CtrA/VexA family.</text>
</comment>
<dbReference type="GO" id="GO:0006811">
    <property type="term" value="P:monoatomic ion transport"/>
    <property type="evidence" value="ECO:0007669"/>
    <property type="project" value="UniProtKB-KW"/>
</dbReference>
<evidence type="ECO:0000256" key="11">
    <source>
        <dbReference type="ARBA" id="ARBA00023136"/>
    </source>
</evidence>
<dbReference type="Pfam" id="PF22461">
    <property type="entry name" value="SLBB_2"/>
    <property type="match status" value="1"/>
</dbReference>
<dbReference type="InterPro" id="IPR003715">
    <property type="entry name" value="Poly_export_N"/>
</dbReference>
<name>A0A3S9N026_9FLAO</name>
<evidence type="ECO:0000256" key="4">
    <source>
        <dbReference type="ARBA" id="ARBA00022452"/>
    </source>
</evidence>
<dbReference type="EMBL" id="CP034549">
    <property type="protein sequence ID" value="AZQ44682.1"/>
    <property type="molecule type" value="Genomic_DNA"/>
</dbReference>
<evidence type="ECO:0000256" key="5">
    <source>
        <dbReference type="ARBA" id="ARBA00022597"/>
    </source>
</evidence>
<keyword evidence="8" id="KW-0625">Polysaccharide transport</keyword>
<dbReference type="Pfam" id="PF02563">
    <property type="entry name" value="Poly_export"/>
    <property type="match status" value="1"/>
</dbReference>
<evidence type="ECO:0000256" key="9">
    <source>
        <dbReference type="ARBA" id="ARBA00023065"/>
    </source>
</evidence>
<evidence type="ECO:0000313" key="18">
    <source>
        <dbReference type="EMBL" id="AZQ44682.1"/>
    </source>
</evidence>
<evidence type="ECO:0000256" key="2">
    <source>
        <dbReference type="ARBA" id="ARBA00009450"/>
    </source>
</evidence>
<keyword evidence="15" id="KW-1133">Transmembrane helix</keyword>
<evidence type="ECO:0000256" key="15">
    <source>
        <dbReference type="SAM" id="Phobius"/>
    </source>
</evidence>
<evidence type="ECO:0000256" key="13">
    <source>
        <dbReference type="ARBA" id="ARBA00023237"/>
    </source>
</evidence>
<evidence type="ECO:0000256" key="3">
    <source>
        <dbReference type="ARBA" id="ARBA00022448"/>
    </source>
</evidence>
<dbReference type="GO" id="GO:0015159">
    <property type="term" value="F:polysaccharide transmembrane transporter activity"/>
    <property type="evidence" value="ECO:0007669"/>
    <property type="project" value="InterPro"/>
</dbReference>
<keyword evidence="10" id="KW-0626">Porin</keyword>
<feature type="domain" description="SLBB" evidence="17">
    <location>
        <begin position="171"/>
        <end position="250"/>
    </location>
</feature>
<organism evidence="18 19">
    <name type="scientific">Nonlabens ponticola</name>
    <dbReference type="NCBI Taxonomy" id="2496866"/>
    <lineage>
        <taxon>Bacteria</taxon>
        <taxon>Pseudomonadati</taxon>
        <taxon>Bacteroidota</taxon>
        <taxon>Flavobacteriia</taxon>
        <taxon>Flavobacteriales</taxon>
        <taxon>Flavobacteriaceae</taxon>
        <taxon>Nonlabens</taxon>
    </lineage>
</organism>
<evidence type="ECO:0000313" key="19">
    <source>
        <dbReference type="Proteomes" id="UP000279600"/>
    </source>
</evidence>
<dbReference type="Gene3D" id="3.30.1950.10">
    <property type="entry name" value="wza like domain"/>
    <property type="match status" value="1"/>
</dbReference>
<dbReference type="GO" id="GO:0015288">
    <property type="term" value="F:porin activity"/>
    <property type="evidence" value="ECO:0007669"/>
    <property type="project" value="UniProtKB-KW"/>
</dbReference>
<sequence>MKIVFTRYSTYQQNQNNHLLYLQFLKTSCVRFKFLITIFFISITFSNCTSKKKILYFQDAAEQKQFEPPIYESIIKYNDRLSIIVTSSDMSVANRYNRIAPSAEDSDLSSINGQPKLLDYLVDNKGYINLPELGMWKVAGKTRFQLESELLEEYKKYIVDPVLTIRFANFKITILGEVSQPGTFFVTDERLTLPQALGLAGDLTLYGKRQDVLLLRDVNGVQESHTIDLTQTDVLDSDLFYLQQNDVLYVGQNRTQANAASFDKNNALYLSIASTVISLVILFTTR</sequence>
<keyword evidence="6 15" id="KW-0812">Transmembrane</keyword>
<keyword evidence="5" id="KW-0762">Sugar transport</keyword>
<dbReference type="OrthoDB" id="662756at2"/>
<keyword evidence="13" id="KW-0998">Cell outer membrane</keyword>
<evidence type="ECO:0000256" key="14">
    <source>
        <dbReference type="ARBA" id="ARBA00023288"/>
    </source>
</evidence>
<dbReference type="InterPro" id="IPR049712">
    <property type="entry name" value="Poly_export"/>
</dbReference>
<evidence type="ECO:0000256" key="8">
    <source>
        <dbReference type="ARBA" id="ARBA00023047"/>
    </source>
</evidence>
<keyword evidence="4" id="KW-1134">Transmembrane beta strand</keyword>
<accession>A0A3S9N026</accession>
<keyword evidence="3" id="KW-0813">Transport</keyword>
<evidence type="ECO:0000259" key="17">
    <source>
        <dbReference type="Pfam" id="PF22461"/>
    </source>
</evidence>
<gene>
    <name evidence="18" type="ORF">EJ995_10685</name>
</gene>
<reference evidence="18 19" key="1">
    <citation type="submission" date="2018-12" db="EMBL/GenBank/DDBJ databases">
        <title>Complete genome of Nonlabens sp. MJ115.</title>
        <authorList>
            <person name="Choi H.S."/>
            <person name="Jung J."/>
        </authorList>
    </citation>
    <scope>NUCLEOTIDE SEQUENCE [LARGE SCALE GENOMIC DNA]</scope>
    <source>
        <strain evidence="18 19">MJ115</strain>
    </source>
</reference>